<sequence>MTNLTLLLSLLLIIAGCSSSPASVIDRAQPPSIRIKTHQVEVGETLYSIAWRYDLKVDILAQANNLDRSYLITPGQTLSLIVGNLKSIQSPIKQYRVSKGDTLFSIASEYGVEVQALALANRLESPFLLQPGQIITLDTNALKTAQGKPVQTSKKLTSVNQTKAETPTYSKNLEWKWPVKGEVIESFSPAKLQKGIKVKSVAGSTVHAAAPGNVVYAGSGLRGYGKLIIIKHSDMLLSAYANNEKLLVKVGQSVQHKDEISKLGLEGMMYFEIRKDGDPVNPLNYIK</sequence>
<dbReference type="InterPro" id="IPR036779">
    <property type="entry name" value="LysM_dom_sf"/>
</dbReference>
<feature type="domain" description="LysM" evidence="2">
    <location>
        <begin position="93"/>
        <end position="137"/>
    </location>
</feature>
<dbReference type="PANTHER" id="PTHR21666">
    <property type="entry name" value="PEPTIDASE-RELATED"/>
    <property type="match status" value="1"/>
</dbReference>
<dbReference type="PANTHER" id="PTHR21666:SF270">
    <property type="entry name" value="MUREIN HYDROLASE ACTIVATOR ENVC"/>
    <property type="match status" value="1"/>
</dbReference>
<dbReference type="InterPro" id="IPR011055">
    <property type="entry name" value="Dup_hybrid_motif"/>
</dbReference>
<feature type="signal peptide" evidence="1">
    <location>
        <begin position="1"/>
        <end position="22"/>
    </location>
</feature>
<dbReference type="InterPro" id="IPR050570">
    <property type="entry name" value="Cell_wall_metabolism_enzyme"/>
</dbReference>
<evidence type="ECO:0000313" key="3">
    <source>
        <dbReference type="EMBL" id="KRO96622.1"/>
    </source>
</evidence>
<evidence type="ECO:0000256" key="1">
    <source>
        <dbReference type="SAM" id="SignalP"/>
    </source>
</evidence>
<dbReference type="SUPFAM" id="SSF51261">
    <property type="entry name" value="Duplicated hybrid motif"/>
    <property type="match status" value="1"/>
</dbReference>
<dbReference type="EMBL" id="LICA01000049">
    <property type="protein sequence ID" value="KRO96622.1"/>
    <property type="molecule type" value="Genomic_DNA"/>
</dbReference>
<protein>
    <recommendedName>
        <fullName evidence="2">LysM domain-containing protein</fullName>
    </recommendedName>
</protein>
<name>A0A0R2UBR5_9GAMM</name>
<evidence type="ECO:0000313" key="4">
    <source>
        <dbReference type="Proteomes" id="UP000051213"/>
    </source>
</evidence>
<dbReference type="Pfam" id="PF01551">
    <property type="entry name" value="Peptidase_M23"/>
    <property type="match status" value="1"/>
</dbReference>
<evidence type="ECO:0000259" key="2">
    <source>
        <dbReference type="PROSITE" id="PS51782"/>
    </source>
</evidence>
<dbReference type="InterPro" id="IPR018392">
    <property type="entry name" value="LysM"/>
</dbReference>
<dbReference type="SUPFAM" id="SSF54106">
    <property type="entry name" value="LysM domain"/>
    <property type="match status" value="1"/>
</dbReference>
<keyword evidence="1" id="KW-0732">Signal</keyword>
<dbReference type="SMART" id="SM00257">
    <property type="entry name" value="LysM"/>
    <property type="match status" value="2"/>
</dbReference>
<dbReference type="PROSITE" id="PS51782">
    <property type="entry name" value="LYSM"/>
    <property type="match status" value="2"/>
</dbReference>
<feature type="domain" description="LysM" evidence="2">
    <location>
        <begin position="36"/>
        <end position="80"/>
    </location>
</feature>
<reference evidence="3 4" key="1">
    <citation type="submission" date="2015-10" db="EMBL/GenBank/DDBJ databases">
        <title>Metagenome-Assembled Genomes uncover a global brackish microbiome.</title>
        <authorList>
            <person name="Hugerth L.W."/>
            <person name="Larsson J."/>
            <person name="Alneberg J."/>
            <person name="Lindh M.V."/>
            <person name="Legrand C."/>
            <person name="Pinhassi J."/>
            <person name="Andersson A.F."/>
        </authorList>
    </citation>
    <scope>NUCLEOTIDE SEQUENCE [LARGE SCALE GENOMIC DNA]</scope>
    <source>
        <strain evidence="3">BACL26 MAG-121220-bin70</strain>
    </source>
</reference>
<dbReference type="Gene3D" id="2.70.70.10">
    <property type="entry name" value="Glucose Permease (Domain IIA)"/>
    <property type="match status" value="1"/>
</dbReference>
<dbReference type="Gene3D" id="3.10.350.10">
    <property type="entry name" value="LysM domain"/>
    <property type="match status" value="2"/>
</dbReference>
<proteinExistence type="predicted"/>
<dbReference type="GO" id="GO:0004222">
    <property type="term" value="F:metalloendopeptidase activity"/>
    <property type="evidence" value="ECO:0007669"/>
    <property type="project" value="TreeGrafter"/>
</dbReference>
<dbReference type="CDD" id="cd00118">
    <property type="entry name" value="LysM"/>
    <property type="match status" value="2"/>
</dbReference>
<gene>
    <name evidence="3" type="ORF">ABS24_05675</name>
</gene>
<dbReference type="CDD" id="cd12797">
    <property type="entry name" value="M23_peptidase"/>
    <property type="match status" value="1"/>
</dbReference>
<dbReference type="Proteomes" id="UP000051213">
    <property type="component" value="Unassembled WGS sequence"/>
</dbReference>
<dbReference type="InterPro" id="IPR016047">
    <property type="entry name" value="M23ase_b-sheet_dom"/>
</dbReference>
<dbReference type="Pfam" id="PF01476">
    <property type="entry name" value="LysM"/>
    <property type="match status" value="2"/>
</dbReference>
<organism evidence="3 4">
    <name type="scientific">SAR92 bacterium BACL26 MAG-121220-bin70</name>
    <dbReference type="NCBI Taxonomy" id="1655626"/>
    <lineage>
        <taxon>Bacteria</taxon>
        <taxon>Pseudomonadati</taxon>
        <taxon>Pseudomonadota</taxon>
        <taxon>Gammaproteobacteria</taxon>
        <taxon>Cellvibrionales</taxon>
        <taxon>Porticoccaceae</taxon>
        <taxon>SAR92 clade</taxon>
    </lineage>
</organism>
<feature type="chain" id="PRO_5006425283" description="LysM domain-containing protein" evidence="1">
    <location>
        <begin position="23"/>
        <end position="287"/>
    </location>
</feature>
<comment type="caution">
    <text evidence="3">The sequence shown here is derived from an EMBL/GenBank/DDBJ whole genome shotgun (WGS) entry which is preliminary data.</text>
</comment>
<dbReference type="AlphaFoldDB" id="A0A0R2UBR5"/>
<accession>A0A0R2UBR5</accession>